<dbReference type="PANTHER" id="PTHR23159">
    <property type="entry name" value="CENTROSOMAL PROTEIN 2"/>
    <property type="match status" value="1"/>
</dbReference>
<accession>A0AAN6TCR6</accession>
<feature type="region of interest" description="Disordered" evidence="2">
    <location>
        <begin position="967"/>
        <end position="986"/>
    </location>
</feature>
<dbReference type="Proteomes" id="UP001302812">
    <property type="component" value="Unassembled WGS sequence"/>
</dbReference>
<evidence type="ECO:0000256" key="1">
    <source>
        <dbReference type="SAM" id="Coils"/>
    </source>
</evidence>
<keyword evidence="1" id="KW-0175">Coiled coil</keyword>
<feature type="region of interest" description="Disordered" evidence="2">
    <location>
        <begin position="765"/>
        <end position="786"/>
    </location>
</feature>
<proteinExistence type="predicted"/>
<evidence type="ECO:0000256" key="2">
    <source>
        <dbReference type="SAM" id="MobiDB-lite"/>
    </source>
</evidence>
<feature type="domain" description="DUF7603" evidence="3">
    <location>
        <begin position="822"/>
        <end position="930"/>
    </location>
</feature>
<dbReference type="EMBL" id="MU853344">
    <property type="protein sequence ID" value="KAK4111871.1"/>
    <property type="molecule type" value="Genomic_DNA"/>
</dbReference>
<evidence type="ECO:0000259" key="3">
    <source>
        <dbReference type="Pfam" id="PF24554"/>
    </source>
</evidence>
<organism evidence="4 5">
    <name type="scientific">Canariomyces notabilis</name>
    <dbReference type="NCBI Taxonomy" id="2074819"/>
    <lineage>
        <taxon>Eukaryota</taxon>
        <taxon>Fungi</taxon>
        <taxon>Dikarya</taxon>
        <taxon>Ascomycota</taxon>
        <taxon>Pezizomycotina</taxon>
        <taxon>Sordariomycetes</taxon>
        <taxon>Sordariomycetidae</taxon>
        <taxon>Sordariales</taxon>
        <taxon>Chaetomiaceae</taxon>
        <taxon>Canariomyces</taxon>
    </lineage>
</organism>
<feature type="region of interest" description="Disordered" evidence="2">
    <location>
        <begin position="310"/>
        <end position="336"/>
    </location>
</feature>
<dbReference type="GeneID" id="89935848"/>
<feature type="compositionally biased region" description="Low complexity" evidence="2">
    <location>
        <begin position="608"/>
        <end position="619"/>
    </location>
</feature>
<feature type="coiled-coil region" evidence="1">
    <location>
        <begin position="1045"/>
        <end position="1107"/>
    </location>
</feature>
<evidence type="ECO:0000313" key="5">
    <source>
        <dbReference type="Proteomes" id="UP001302812"/>
    </source>
</evidence>
<sequence>MVAQDLPQGAPSPYHGLLDTKTASSEASSLCLPQRPVPLPLGPRETLDQTDAFPELPELPSLPSQALPRSARSLSLAQISGPVKRKPLSSTASPAAIRYSKGGSIAAVEGLPKPEQRFARSCSLDSPTLYEFPDHRSLLATSALSTLSWPASPDSSQPSSPASEQFVQPSLPPVDAGDVPRNIAESDLAAAQTPSTPAQDEDVGAETASQGTEESDPYDSYGLDYHIPDSPGSDSQVAKRTTLINNNNSRTMSMFGRKSPPPHLNLGSSQNIDLPATTSATSLESSNLNKPLPKSPASSKLSAIFGWARSSSPSTQTDFSDKGFSPLPSPSSPRATTIVTESYETAVSAKERSYSNAAEQNPLRYCENYLQTPADSTTSLDQLEEMEDELKAISAELAASIRREMDLEDLVERLQEQVNNPQAPGKRTSDYYSDSGYSSAKFSDYDQAKEEISQIQRKAEQEKAQLRLELTSKLQDERTKRRLLDQQIQELSKRASQIDVTQINTNDASARVQELESMCEDLTRRLSEERQVKSNFEDLLGALKGQLQTATNERDNLRDEIVPQLRARVEGLEAEAAEHAKLAYDTSKMQQELQLLRSENSELKQTGSRMSMALSRSASVTGGSYRGKMRAQSITRSNSTRPMEPREVLAERLKDVEAQRDALHSALKSLLERQEIQNRENARRIQQLEMERDRLLSTSPKKAGYEREVSNLREEIAVLRRRAEEAIEQKWQVEKGLSGLKIDLDRAEEEIASLRSLLKEKDILIPETPGRPSSRQDSSASPVTSASLEKAYQELQAAYTEALERIKTLEESTTSDEKTQLAIQRLQHSLSAAISDRNLAQSEAASYRTQLESLQTLEKQHLETERDLADQLHESARRVEELAQQVRSQLEANSALRSRLADTIARGESEQRVSTERIAGLQNRLRQLEEKVIAAQTSAEERVARHEEELAQLKESHNSQLQRLRDASGSMRGRRQFPPKSPLSPMFSARNGVAGGLNAVKSPRLSTPLLGPLHPYAQAGVRPALRRSITASEDGEASAGMVAQVEALKRRVAELEGALAAADAEMQEVVGRMNTAQIEVMTLQEQREEAVRETRRLQRLLEEERMNVFEGKFKSLSTQVR</sequence>
<dbReference type="RefSeq" id="XP_064669441.1">
    <property type="nucleotide sequence ID" value="XM_064811723.1"/>
</dbReference>
<feature type="compositionally biased region" description="Polar residues" evidence="2">
    <location>
        <begin position="266"/>
        <end position="289"/>
    </location>
</feature>
<keyword evidence="5" id="KW-1185">Reference proteome</keyword>
<reference evidence="4" key="1">
    <citation type="journal article" date="2023" name="Mol. Phylogenet. Evol.">
        <title>Genome-scale phylogeny and comparative genomics of the fungal order Sordariales.</title>
        <authorList>
            <person name="Hensen N."/>
            <person name="Bonometti L."/>
            <person name="Westerberg I."/>
            <person name="Brannstrom I.O."/>
            <person name="Guillou S."/>
            <person name="Cros-Aarteil S."/>
            <person name="Calhoun S."/>
            <person name="Haridas S."/>
            <person name="Kuo A."/>
            <person name="Mondo S."/>
            <person name="Pangilinan J."/>
            <person name="Riley R."/>
            <person name="LaButti K."/>
            <person name="Andreopoulos B."/>
            <person name="Lipzen A."/>
            <person name="Chen C."/>
            <person name="Yan M."/>
            <person name="Daum C."/>
            <person name="Ng V."/>
            <person name="Clum A."/>
            <person name="Steindorff A."/>
            <person name="Ohm R.A."/>
            <person name="Martin F."/>
            <person name="Silar P."/>
            <person name="Natvig D.O."/>
            <person name="Lalanne C."/>
            <person name="Gautier V."/>
            <person name="Ament-Velasquez S.L."/>
            <person name="Kruys A."/>
            <person name="Hutchinson M.I."/>
            <person name="Powell A.J."/>
            <person name="Barry K."/>
            <person name="Miller A.N."/>
            <person name="Grigoriev I.V."/>
            <person name="Debuchy R."/>
            <person name="Gladieux P."/>
            <person name="Hiltunen Thoren M."/>
            <person name="Johannesson H."/>
        </authorList>
    </citation>
    <scope>NUCLEOTIDE SEQUENCE</scope>
    <source>
        <strain evidence="4">CBS 508.74</strain>
    </source>
</reference>
<feature type="compositionally biased region" description="Polar residues" evidence="2">
    <location>
        <begin position="632"/>
        <end position="641"/>
    </location>
</feature>
<feature type="region of interest" description="Disordered" evidence="2">
    <location>
        <begin position="605"/>
        <end position="643"/>
    </location>
</feature>
<feature type="compositionally biased region" description="Polar residues" evidence="2">
    <location>
        <begin position="771"/>
        <end position="786"/>
    </location>
</feature>
<feature type="region of interest" description="Disordered" evidence="2">
    <location>
        <begin position="1"/>
        <end position="73"/>
    </location>
</feature>
<dbReference type="InterPro" id="IPR056023">
    <property type="entry name" value="DUF7603"/>
</dbReference>
<dbReference type="Pfam" id="PF24554">
    <property type="entry name" value="DUF7603"/>
    <property type="match status" value="1"/>
</dbReference>
<feature type="coiled-coil region" evidence="1">
    <location>
        <begin position="445"/>
        <end position="560"/>
    </location>
</feature>
<feature type="region of interest" description="Disordered" evidence="2">
    <location>
        <begin position="416"/>
        <end position="435"/>
    </location>
</feature>
<dbReference type="PANTHER" id="PTHR23159:SF31">
    <property type="entry name" value="CENTROSOME-ASSOCIATED PROTEIN CEP250 ISOFORM X1"/>
    <property type="match status" value="1"/>
</dbReference>
<feature type="coiled-coil region" evidence="1">
    <location>
        <begin position="854"/>
        <end position="967"/>
    </location>
</feature>
<feature type="compositionally biased region" description="Low complexity" evidence="2">
    <location>
        <begin position="54"/>
        <end position="64"/>
    </location>
</feature>
<dbReference type="AlphaFoldDB" id="A0AAN6TCR6"/>
<feature type="compositionally biased region" description="Low complexity" evidence="2">
    <location>
        <begin position="147"/>
        <end position="163"/>
    </location>
</feature>
<evidence type="ECO:0000313" key="4">
    <source>
        <dbReference type="EMBL" id="KAK4111871.1"/>
    </source>
</evidence>
<comment type="caution">
    <text evidence="4">The sequence shown here is derived from an EMBL/GenBank/DDBJ whole genome shotgun (WGS) entry which is preliminary data.</text>
</comment>
<feature type="compositionally biased region" description="Polar residues" evidence="2">
    <location>
        <begin position="232"/>
        <end position="252"/>
    </location>
</feature>
<gene>
    <name evidence="4" type="ORF">N656DRAFT_711050</name>
</gene>
<name>A0AAN6TCR6_9PEZI</name>
<feature type="region of interest" description="Disordered" evidence="2">
    <location>
        <begin position="147"/>
        <end position="297"/>
    </location>
</feature>
<protein>
    <recommendedName>
        <fullName evidence="3">DUF7603 domain-containing protein</fullName>
    </recommendedName>
</protein>
<reference evidence="4" key="2">
    <citation type="submission" date="2023-05" db="EMBL/GenBank/DDBJ databases">
        <authorList>
            <consortium name="Lawrence Berkeley National Laboratory"/>
            <person name="Steindorff A."/>
            <person name="Hensen N."/>
            <person name="Bonometti L."/>
            <person name="Westerberg I."/>
            <person name="Brannstrom I.O."/>
            <person name="Guillou S."/>
            <person name="Cros-Aarteil S."/>
            <person name="Calhoun S."/>
            <person name="Haridas S."/>
            <person name="Kuo A."/>
            <person name="Mondo S."/>
            <person name="Pangilinan J."/>
            <person name="Riley R."/>
            <person name="Labutti K."/>
            <person name="Andreopoulos B."/>
            <person name="Lipzen A."/>
            <person name="Chen C."/>
            <person name="Yanf M."/>
            <person name="Daum C."/>
            <person name="Ng V."/>
            <person name="Clum A."/>
            <person name="Ohm R."/>
            <person name="Martin F."/>
            <person name="Silar P."/>
            <person name="Natvig D."/>
            <person name="Lalanne C."/>
            <person name="Gautier V."/>
            <person name="Ament-Velasquez S.L."/>
            <person name="Kruys A."/>
            <person name="Hutchinson M.I."/>
            <person name="Powell A.J."/>
            <person name="Barry K."/>
            <person name="Miller A.N."/>
            <person name="Grigoriev I.V."/>
            <person name="Debuchy R."/>
            <person name="Gladieux P."/>
            <person name="Thoren M.H."/>
            <person name="Johannesson H."/>
        </authorList>
    </citation>
    <scope>NUCLEOTIDE SEQUENCE</scope>
    <source>
        <strain evidence="4">CBS 508.74</strain>
    </source>
</reference>